<dbReference type="Proteomes" id="UP000886780">
    <property type="component" value="Unassembled WGS sequence"/>
</dbReference>
<reference evidence="3" key="1">
    <citation type="journal article" date="2021" name="PeerJ">
        <title>Extensive microbial diversity within the chicken gut microbiome revealed by metagenomics and culture.</title>
        <authorList>
            <person name="Gilroy R."/>
            <person name="Ravi A."/>
            <person name="Getino M."/>
            <person name="Pursley I."/>
            <person name="Horton D.L."/>
            <person name="Alikhan N.F."/>
            <person name="Baker D."/>
            <person name="Gharbi K."/>
            <person name="Hall N."/>
            <person name="Watson M."/>
            <person name="Adriaenssens E.M."/>
            <person name="Foster-Nyarko E."/>
            <person name="Jarju S."/>
            <person name="Secka A."/>
            <person name="Antonio M."/>
            <person name="Oren A."/>
            <person name="Chaudhuri R.R."/>
            <person name="La Ragione R."/>
            <person name="Hildebrand F."/>
            <person name="Pallen M.J."/>
        </authorList>
    </citation>
    <scope>NUCLEOTIDE SEQUENCE</scope>
    <source>
        <strain evidence="3">ChiGjej4B4-12881</strain>
    </source>
</reference>
<dbReference type="PANTHER" id="PTHR40114:SF1">
    <property type="entry name" value="SLR0698 PROTEIN"/>
    <property type="match status" value="1"/>
</dbReference>
<comment type="caution">
    <text evidence="3">The sequence shown here is derived from an EMBL/GenBank/DDBJ whole genome shotgun (WGS) entry which is preliminary data.</text>
</comment>
<dbReference type="Pfam" id="PF01928">
    <property type="entry name" value="CYTH"/>
    <property type="match status" value="1"/>
</dbReference>
<dbReference type="AlphaFoldDB" id="A0A9D2AY06"/>
<reference evidence="3" key="2">
    <citation type="submission" date="2021-04" db="EMBL/GenBank/DDBJ databases">
        <authorList>
            <person name="Gilroy R."/>
        </authorList>
    </citation>
    <scope>NUCLEOTIDE SEQUENCE</scope>
    <source>
        <strain evidence="3">ChiGjej4B4-12881</strain>
    </source>
</reference>
<accession>A0A9D2AY06</accession>
<dbReference type="EMBL" id="DXEU01000199">
    <property type="protein sequence ID" value="HIX53291.1"/>
    <property type="molecule type" value="Genomic_DNA"/>
</dbReference>
<dbReference type="PANTHER" id="PTHR40114">
    <property type="entry name" value="SLR0698 PROTEIN"/>
    <property type="match status" value="1"/>
</dbReference>
<evidence type="ECO:0000313" key="3">
    <source>
        <dbReference type="EMBL" id="HIX53291.1"/>
    </source>
</evidence>
<evidence type="ECO:0000313" key="4">
    <source>
        <dbReference type="Proteomes" id="UP000886780"/>
    </source>
</evidence>
<evidence type="ECO:0000256" key="1">
    <source>
        <dbReference type="PIRSR" id="PIRSR016487-1"/>
    </source>
</evidence>
<dbReference type="PIRSF" id="PIRSF016487">
    <property type="entry name" value="CYTH_UCP016487"/>
    <property type="match status" value="1"/>
</dbReference>
<dbReference type="InterPro" id="IPR023577">
    <property type="entry name" value="CYTH_domain"/>
</dbReference>
<feature type="active site" description="Proton acceptor" evidence="1">
    <location>
        <position position="28"/>
    </location>
</feature>
<dbReference type="CDD" id="cd07761">
    <property type="entry name" value="CYTH-like_CthTTM-like"/>
    <property type="match status" value="1"/>
</dbReference>
<gene>
    <name evidence="3" type="ORF">IAA28_10885</name>
</gene>
<dbReference type="Gene3D" id="2.40.320.10">
    <property type="entry name" value="Hypothetical Protein Pfu-838710-001"/>
    <property type="match status" value="1"/>
</dbReference>
<feature type="domain" description="CYTH" evidence="2">
    <location>
        <begin position="1"/>
        <end position="148"/>
    </location>
</feature>
<dbReference type="InterPro" id="IPR033469">
    <property type="entry name" value="CYTH-like_dom_sf"/>
</dbReference>
<sequence>MEIERKYLIDHPPAGYDSHPSRAIEQAYLCTEPVVRVRKEDDSYYLTYKGKGLMAREEYNLPLTREAYLHLLSKADGNVLTKRRYLIPLEGTELTVELDVFSGKFQGLVLAEVEFPDQASADAFLPPAWFGREVTFTGEYQNSRLSRL</sequence>
<dbReference type="SUPFAM" id="SSF55154">
    <property type="entry name" value="CYTH-like phosphatases"/>
    <property type="match status" value="1"/>
</dbReference>
<evidence type="ECO:0000259" key="2">
    <source>
        <dbReference type="PROSITE" id="PS51707"/>
    </source>
</evidence>
<dbReference type="PROSITE" id="PS51707">
    <property type="entry name" value="CYTH"/>
    <property type="match status" value="1"/>
</dbReference>
<name>A0A9D2AY06_9FIRM</name>
<protein>
    <submittedName>
        <fullName evidence="3">CYTH domain-containing protein</fullName>
    </submittedName>
</protein>
<dbReference type="InterPro" id="IPR012042">
    <property type="entry name" value="NeuTTM/CthTTM-like"/>
</dbReference>
<proteinExistence type="predicted"/>
<organism evidence="3 4">
    <name type="scientific">Candidatus Lachnoclostridium stercoripullorum</name>
    <dbReference type="NCBI Taxonomy" id="2838635"/>
    <lineage>
        <taxon>Bacteria</taxon>
        <taxon>Bacillati</taxon>
        <taxon>Bacillota</taxon>
        <taxon>Clostridia</taxon>
        <taxon>Lachnospirales</taxon>
        <taxon>Lachnospiraceae</taxon>
    </lineage>
</organism>
<dbReference type="SMART" id="SM01118">
    <property type="entry name" value="CYTH"/>
    <property type="match status" value="1"/>
</dbReference>